<dbReference type="AlphaFoldDB" id="A0A2H5Y9R7"/>
<evidence type="ECO:0000313" key="2">
    <source>
        <dbReference type="Proteomes" id="UP000236642"/>
    </source>
</evidence>
<reference evidence="2" key="1">
    <citation type="submission" date="2017-09" db="EMBL/GenBank/DDBJ databases">
        <title>Metaegenomics of thermophilic ammonia-oxidizing enrichment culture.</title>
        <authorList>
            <person name="Kato S."/>
            <person name="Suzuki K."/>
        </authorList>
    </citation>
    <scope>NUCLEOTIDE SEQUENCE [LARGE SCALE GENOMIC DNA]</scope>
</reference>
<protein>
    <submittedName>
        <fullName evidence="1">Uncharacterized protein</fullName>
    </submittedName>
</protein>
<dbReference type="InterPro" id="IPR045706">
    <property type="entry name" value="DUF6062"/>
</dbReference>
<gene>
    <name evidence="1" type="ORF">HRbin22_02426</name>
</gene>
<dbReference type="Pfam" id="PF19538">
    <property type="entry name" value="DUF6062"/>
    <property type="match status" value="1"/>
</dbReference>
<organism evidence="1 2">
    <name type="scientific">Candidatus Thermoflexus japonica</name>
    <dbReference type="NCBI Taxonomy" id="2035417"/>
    <lineage>
        <taxon>Bacteria</taxon>
        <taxon>Bacillati</taxon>
        <taxon>Chloroflexota</taxon>
        <taxon>Thermoflexia</taxon>
        <taxon>Thermoflexales</taxon>
        <taxon>Thermoflexaceae</taxon>
        <taxon>Thermoflexus</taxon>
    </lineage>
</organism>
<name>A0A2H5Y9R7_9CHLR</name>
<accession>A0A2H5Y9R7</accession>
<evidence type="ECO:0000313" key="1">
    <source>
        <dbReference type="EMBL" id="GBD10161.1"/>
    </source>
</evidence>
<proteinExistence type="predicted"/>
<sequence length="255" mass="29320">MSWGLANLNHAMRQPGCPLCRLQREAEARYLENLLWENVNDPATREQWAAGLGFCSRHAWQLQRLEARRYGDGLGNAILYEDLLQRILPVLETLARPPAEDPLSLYRRLGRFLPRFLDRGRALRGIPGLQGRQRCRVCRLGEETARAYAEWLIEGLAEADVRERYETSDGLCLPHLRMALSGARDRAPQAVAWLASHAAQRLQRLLGNLQEYIRKHDWNHRHEPMSHEERRAWIRAVAFFAGEVEDNGSLDDRGG</sequence>
<dbReference type="EMBL" id="BEHY01000115">
    <property type="protein sequence ID" value="GBD10161.1"/>
    <property type="molecule type" value="Genomic_DNA"/>
</dbReference>
<comment type="caution">
    <text evidence="1">The sequence shown here is derived from an EMBL/GenBank/DDBJ whole genome shotgun (WGS) entry which is preliminary data.</text>
</comment>
<dbReference type="Proteomes" id="UP000236642">
    <property type="component" value="Unassembled WGS sequence"/>
</dbReference>